<dbReference type="Gene3D" id="3.30.830.10">
    <property type="entry name" value="Metalloenzyme, LuxS/M16 peptidase-like"/>
    <property type="match status" value="2"/>
</dbReference>
<keyword evidence="2" id="KW-0645">Protease</keyword>
<dbReference type="PANTHER" id="PTHR11851:SF49">
    <property type="entry name" value="MITOCHONDRIAL-PROCESSING PEPTIDASE SUBUNIT ALPHA"/>
    <property type="match status" value="1"/>
</dbReference>
<gene>
    <name evidence="5" type="ordered locus">Zymop_1230</name>
</gene>
<comment type="similarity">
    <text evidence="1">Belongs to the peptidase M16 family.</text>
</comment>
<accession>F8EUA3</accession>
<dbReference type="KEGG" id="zmp:Zymop_1230"/>
<dbReference type="EC" id="3.4.24.64" evidence="5"/>
<dbReference type="HOGENOM" id="CLU_009902_3_2_5"/>
<dbReference type="InterPro" id="IPR007863">
    <property type="entry name" value="Peptidase_M16_C"/>
</dbReference>
<dbReference type="PATRIC" id="fig|579138.3.peg.1306"/>
<feature type="domain" description="Peptidase M16 N-terminal" evidence="3">
    <location>
        <begin position="19"/>
        <end position="163"/>
    </location>
</feature>
<sequence>MQTLSPRLHRLGNGLAVAVEPMSGVETMAVGLYADVGARSEPAPYSGLAHMVEHMVFKGAGHRDARMIAEAAENCGGQLNAWTARDHTVYQARMLAEDWALGLELVSDLVRAPILDAEELVREKGVVLSELGESHDTPDDIIHDHLQSVAFKNQALGRPVLGDEKSIAAIDRAALCHWVEDYYHPEGCVLAAAGKIDEDAFLKMAESRFGDWNKGHPLKIEKAHFIGGRYNDQRDSEQTHIALGFGGFAYHDPRSHALALYASILGGGMSSRLFQRVREEQGLVYSIYSWTQAWVETGLLGIYCATDKEDADKALTLIREIINHSLKTVTEEELQRAKAQARAGLLMGLEGVGPRCDHLARQIQIHDRIVEPIEVASWINSVSLEDILKVSQQALAGGEALASVGDGLTL</sequence>
<reference evidence="5 6" key="1">
    <citation type="journal article" date="2011" name="J. Bacteriol.">
        <title>Genome sequence of the ethanol-producing Zymomonas mobilis subsp. pomaceae lectotype strain ATCC 29192.</title>
        <authorList>
            <person name="Kouvelis V.N."/>
            <person name="Davenport K.W."/>
            <person name="Brettin T.S."/>
            <person name="Bruce D."/>
            <person name="Detter C."/>
            <person name="Han C.S."/>
            <person name="Nolan M."/>
            <person name="Tapia R."/>
            <person name="Damoulaki A."/>
            <person name="Kyrpides N.C."/>
            <person name="Typas M.A."/>
            <person name="Pappas K.M."/>
        </authorList>
    </citation>
    <scope>NUCLEOTIDE SEQUENCE [LARGE SCALE GENOMIC DNA]</scope>
    <source>
        <strain evidence="6">ATCC 29192 / DSM 22645 / JCM 10191 / CCUG 17912 / NBRC 13757 / NCIMB 11200 / NRRL B-4491 / Barker I</strain>
    </source>
</reference>
<keyword evidence="2" id="KW-0482">Metalloprotease</keyword>
<name>F8EUA3_ZYMMT</name>
<evidence type="ECO:0000256" key="1">
    <source>
        <dbReference type="ARBA" id="ARBA00007261"/>
    </source>
</evidence>
<dbReference type="STRING" id="579138.Zymop_1230"/>
<dbReference type="EMBL" id="CP002865">
    <property type="protein sequence ID" value="AEI38124.1"/>
    <property type="molecule type" value="Genomic_DNA"/>
</dbReference>
<protein>
    <submittedName>
        <fullName evidence="5">Processing peptidase</fullName>
        <ecNumber evidence="5">3.4.24.64</ecNumber>
    </submittedName>
</protein>
<dbReference type="AlphaFoldDB" id="F8EUA3"/>
<dbReference type="eggNOG" id="COG0612">
    <property type="taxonomic scope" value="Bacteria"/>
</dbReference>
<evidence type="ECO:0000259" key="3">
    <source>
        <dbReference type="Pfam" id="PF00675"/>
    </source>
</evidence>
<proteinExistence type="inferred from homology"/>
<keyword evidence="5" id="KW-0378">Hydrolase</keyword>
<dbReference type="SUPFAM" id="SSF63411">
    <property type="entry name" value="LuxS/MPP-like metallohydrolase"/>
    <property type="match status" value="2"/>
</dbReference>
<evidence type="ECO:0000256" key="2">
    <source>
        <dbReference type="ARBA" id="ARBA00023049"/>
    </source>
</evidence>
<feature type="domain" description="Peptidase M16 C-terminal" evidence="4">
    <location>
        <begin position="170"/>
        <end position="340"/>
    </location>
</feature>
<evidence type="ECO:0000259" key="4">
    <source>
        <dbReference type="Pfam" id="PF05193"/>
    </source>
</evidence>
<dbReference type="PANTHER" id="PTHR11851">
    <property type="entry name" value="METALLOPROTEASE"/>
    <property type="match status" value="1"/>
</dbReference>
<dbReference type="GO" id="GO:0004222">
    <property type="term" value="F:metalloendopeptidase activity"/>
    <property type="evidence" value="ECO:0007669"/>
    <property type="project" value="UniProtKB-EC"/>
</dbReference>
<dbReference type="Proteomes" id="UP000000491">
    <property type="component" value="Chromosome"/>
</dbReference>
<dbReference type="Pfam" id="PF00675">
    <property type="entry name" value="Peptidase_M16"/>
    <property type="match status" value="1"/>
</dbReference>
<dbReference type="GO" id="GO:0046872">
    <property type="term" value="F:metal ion binding"/>
    <property type="evidence" value="ECO:0007669"/>
    <property type="project" value="InterPro"/>
</dbReference>
<evidence type="ECO:0000313" key="6">
    <source>
        <dbReference type="Proteomes" id="UP000000491"/>
    </source>
</evidence>
<dbReference type="InterPro" id="IPR011765">
    <property type="entry name" value="Pept_M16_N"/>
</dbReference>
<dbReference type="InterPro" id="IPR050361">
    <property type="entry name" value="MPP/UQCRC_Complex"/>
</dbReference>
<dbReference type="Pfam" id="PF05193">
    <property type="entry name" value="Peptidase_M16_C"/>
    <property type="match status" value="1"/>
</dbReference>
<evidence type="ECO:0000313" key="5">
    <source>
        <dbReference type="EMBL" id="AEI38124.1"/>
    </source>
</evidence>
<dbReference type="InterPro" id="IPR011249">
    <property type="entry name" value="Metalloenz_LuxS/M16"/>
</dbReference>
<organism evidence="5 6">
    <name type="scientific">Zymomonas mobilis subsp. pomaceae (strain ATCC 29192 / DSM 22645 / JCM 10191 / CCUG 17912 / NBRC 13757 / NCIMB 11200 / NRRL B-4491 / Barker I)</name>
    <dbReference type="NCBI Taxonomy" id="579138"/>
    <lineage>
        <taxon>Bacteria</taxon>
        <taxon>Pseudomonadati</taxon>
        <taxon>Pseudomonadota</taxon>
        <taxon>Alphaproteobacteria</taxon>
        <taxon>Sphingomonadales</taxon>
        <taxon>Zymomonadaceae</taxon>
        <taxon>Zymomonas</taxon>
    </lineage>
</organism>